<evidence type="ECO:0000313" key="3">
    <source>
        <dbReference type="Proteomes" id="UP000245771"/>
    </source>
</evidence>
<accession>A0A316V7E9</accession>
<gene>
    <name evidence="2" type="ORF">FA14DRAFT_124506</name>
</gene>
<evidence type="ECO:0000256" key="1">
    <source>
        <dbReference type="SAM" id="MobiDB-lite"/>
    </source>
</evidence>
<proteinExistence type="predicted"/>
<reference evidence="2 3" key="1">
    <citation type="journal article" date="2018" name="Mol. Biol. Evol.">
        <title>Broad Genomic Sampling Reveals a Smut Pathogenic Ancestry of the Fungal Clade Ustilaginomycotina.</title>
        <authorList>
            <person name="Kijpornyongpan T."/>
            <person name="Mondo S.J."/>
            <person name="Barry K."/>
            <person name="Sandor L."/>
            <person name="Lee J."/>
            <person name="Lipzen A."/>
            <person name="Pangilinan J."/>
            <person name="LaButti K."/>
            <person name="Hainaut M."/>
            <person name="Henrissat B."/>
            <person name="Grigoriev I.V."/>
            <person name="Spatafora J.W."/>
            <person name="Aime M.C."/>
        </authorList>
    </citation>
    <scope>NUCLEOTIDE SEQUENCE [LARGE SCALE GENOMIC DNA]</scope>
    <source>
        <strain evidence="2 3">MCA 3882</strain>
    </source>
</reference>
<dbReference type="OrthoDB" id="3356769at2759"/>
<feature type="region of interest" description="Disordered" evidence="1">
    <location>
        <begin position="385"/>
        <end position="406"/>
    </location>
</feature>
<feature type="compositionally biased region" description="Basic and acidic residues" evidence="1">
    <location>
        <begin position="394"/>
        <end position="403"/>
    </location>
</feature>
<organism evidence="2 3">
    <name type="scientific">Meira miltonrushii</name>
    <dbReference type="NCBI Taxonomy" id="1280837"/>
    <lineage>
        <taxon>Eukaryota</taxon>
        <taxon>Fungi</taxon>
        <taxon>Dikarya</taxon>
        <taxon>Basidiomycota</taxon>
        <taxon>Ustilaginomycotina</taxon>
        <taxon>Exobasidiomycetes</taxon>
        <taxon>Exobasidiales</taxon>
        <taxon>Brachybasidiaceae</taxon>
        <taxon>Meira</taxon>
    </lineage>
</organism>
<name>A0A316V7E9_9BASI</name>
<protein>
    <submittedName>
        <fullName evidence="2">Uncharacterized protein</fullName>
    </submittedName>
</protein>
<sequence length="467" mass="52618">MPQNGDGPLDIAIAQANKPRLPPELLEQIVKEHALPCIYGDPIASSTLAACSLVNRTFRYWSLSARFAVIVAPRHVRDFRKWYARSQNDMQGFNRALFIALDDVSKLTSMSAGWDVEMLKLLQQQGPHLLHLSLWNSETRALLRDPAQIRGARRMVKQMRKGKLVQGEALSAIPLKSDFTNRNEAQTRAEMAAAKERARQTLPNWLRLELASKEAAKEVKRRYKAHISADARDVEIDWACMPEKLSICPSLPLHEHEEPLNFARMTIWTRVKELDVFVSVPSEVPRCLELISSLVASPLIKFRFSSINASLLISLTPNGQRVSDEGLQQPDINIAHGLQKVLQSHVLRSLLFDEFNNHRIPDIGMLERAIASMIRQSTCTSAMESTRAYGQERASTKEKKDSRPSLASSLAFDRTLSDNDGHASEQLVCVKVLQGNQAHYGKLKDRRQDFLVRALGIGSDPWKNVQH</sequence>
<dbReference type="GeneID" id="37018429"/>
<keyword evidence="3" id="KW-1185">Reference proteome</keyword>
<dbReference type="EMBL" id="KZ819604">
    <property type="protein sequence ID" value="PWN33446.1"/>
    <property type="molecule type" value="Genomic_DNA"/>
</dbReference>
<dbReference type="RefSeq" id="XP_025353748.1">
    <property type="nucleotide sequence ID" value="XM_025496648.1"/>
</dbReference>
<dbReference type="AlphaFoldDB" id="A0A316V7E9"/>
<evidence type="ECO:0000313" key="2">
    <source>
        <dbReference type="EMBL" id="PWN33446.1"/>
    </source>
</evidence>
<dbReference type="InParanoid" id="A0A316V7E9"/>
<dbReference type="Proteomes" id="UP000245771">
    <property type="component" value="Unassembled WGS sequence"/>
</dbReference>